<proteinExistence type="predicted"/>
<dbReference type="AlphaFoldDB" id="M0C2T6"/>
<sequence length="51" mass="5958">MEIQEMEEAFNDIISQAVQSQPDSETESDVEFLKERIRKLESLLEDSIDKI</sequence>
<evidence type="ECO:0000313" key="2">
    <source>
        <dbReference type="Proteomes" id="UP000011615"/>
    </source>
</evidence>
<accession>M0C2T6</accession>
<comment type="caution">
    <text evidence="1">The sequence shown here is derived from an EMBL/GenBank/DDBJ whole genome shotgun (WGS) entry which is preliminary data.</text>
</comment>
<dbReference type="Proteomes" id="UP000011615">
    <property type="component" value="Unassembled WGS sequence"/>
</dbReference>
<name>M0C2T6_9EURY</name>
<dbReference type="EMBL" id="AOIT01000065">
    <property type="protein sequence ID" value="ELZ17495.1"/>
    <property type="molecule type" value="Genomic_DNA"/>
</dbReference>
<reference evidence="1 2" key="1">
    <citation type="journal article" date="2014" name="PLoS Genet.">
        <title>Phylogenetically driven sequencing of extremely halophilic archaea reveals strategies for static and dynamic osmo-response.</title>
        <authorList>
            <person name="Becker E.A."/>
            <person name="Seitzer P.M."/>
            <person name="Tritt A."/>
            <person name="Larsen D."/>
            <person name="Krusor M."/>
            <person name="Yao A.I."/>
            <person name="Wu D."/>
            <person name="Madern D."/>
            <person name="Eisen J.A."/>
            <person name="Darling A.E."/>
            <person name="Facciotti M.T."/>
        </authorList>
    </citation>
    <scope>NUCLEOTIDE SEQUENCE [LARGE SCALE GENOMIC DNA]</scope>
    <source>
        <strain evidence="1 2">JCM 13563</strain>
    </source>
</reference>
<keyword evidence="2" id="KW-1185">Reference proteome</keyword>
<dbReference type="PATRIC" id="fig|1230457.4.peg.3240"/>
<gene>
    <name evidence="1" type="ORF">C476_16135</name>
</gene>
<organism evidence="1 2">
    <name type="scientific">Natrinema limicola JCM 13563</name>
    <dbReference type="NCBI Taxonomy" id="1230457"/>
    <lineage>
        <taxon>Archaea</taxon>
        <taxon>Methanobacteriati</taxon>
        <taxon>Methanobacteriota</taxon>
        <taxon>Stenosarchaea group</taxon>
        <taxon>Halobacteria</taxon>
        <taxon>Halobacteriales</taxon>
        <taxon>Natrialbaceae</taxon>
        <taxon>Natrinema</taxon>
    </lineage>
</organism>
<evidence type="ECO:0000313" key="1">
    <source>
        <dbReference type="EMBL" id="ELZ17495.1"/>
    </source>
</evidence>
<protein>
    <submittedName>
        <fullName evidence="1">Uncharacterized protein</fullName>
    </submittedName>
</protein>